<dbReference type="KEGG" id="mehf:MmiHf6_11580"/>
<keyword evidence="2" id="KW-1185">Reference proteome</keyword>
<dbReference type="Proteomes" id="UP001302978">
    <property type="component" value="Chromosome"/>
</dbReference>
<dbReference type="EMBL" id="CP131059">
    <property type="protein sequence ID" value="WNY23836.1"/>
    <property type="molecule type" value="Genomic_DNA"/>
</dbReference>
<reference evidence="1 2" key="1">
    <citation type="submission" date="2023-07" db="EMBL/GenBank/DDBJ databases">
        <title>Closed genoem sequence of Methanomicrococcus sp. Hf6.</title>
        <authorList>
            <person name="Poehlein A."/>
            <person name="Protasov E."/>
            <person name="Platt K."/>
            <person name="Reeh H."/>
            <person name="Daniel R."/>
            <person name="Brune A."/>
        </authorList>
    </citation>
    <scope>NUCLEOTIDE SEQUENCE [LARGE SCALE GENOMIC DNA]</scope>
    <source>
        <strain evidence="1 2">Hf6</strain>
    </source>
</reference>
<protein>
    <submittedName>
        <fullName evidence="1">Uncharacterized protein</fullName>
    </submittedName>
</protein>
<sequence>MNIKNNMFVQPLSENTSHDAVFMNEGGGGCPF</sequence>
<name>A0AA96V9E1_9EURY</name>
<gene>
    <name evidence="1" type="ORF">MmiHf6_11580</name>
</gene>
<dbReference type="AlphaFoldDB" id="A0AA96V9E1"/>
<evidence type="ECO:0000313" key="2">
    <source>
        <dbReference type="Proteomes" id="UP001302978"/>
    </source>
</evidence>
<evidence type="ECO:0000313" key="1">
    <source>
        <dbReference type="EMBL" id="WNY23836.1"/>
    </source>
</evidence>
<accession>A0AA96V9E1</accession>
<proteinExistence type="predicted"/>
<organism evidence="1 2">
    <name type="scientific">Methanimicrococcus hongohii</name>
    <dbReference type="NCBI Taxonomy" id="3028295"/>
    <lineage>
        <taxon>Archaea</taxon>
        <taxon>Methanobacteriati</taxon>
        <taxon>Methanobacteriota</taxon>
        <taxon>Stenosarchaea group</taxon>
        <taxon>Methanomicrobia</taxon>
        <taxon>Methanosarcinales</taxon>
        <taxon>Methanosarcinaceae</taxon>
        <taxon>Methanimicrococcus</taxon>
    </lineage>
</organism>